<dbReference type="Gene3D" id="2.30.30.40">
    <property type="entry name" value="SH3 Domains"/>
    <property type="match status" value="1"/>
</dbReference>
<name>A0ABT2TNM1_9FIRM</name>
<reference evidence="2 3" key="1">
    <citation type="journal article" date="2021" name="ISME Commun">
        <title>Automated analysis of genomic sequences facilitates high-throughput and comprehensive description of bacteria.</title>
        <authorList>
            <person name="Hitch T.C.A."/>
        </authorList>
    </citation>
    <scope>NUCLEOTIDE SEQUENCE [LARGE SCALE GENOMIC DNA]</scope>
    <source>
        <strain evidence="2 3">Sanger_23</strain>
    </source>
</reference>
<evidence type="ECO:0000313" key="2">
    <source>
        <dbReference type="EMBL" id="MCU6763823.1"/>
    </source>
</evidence>
<comment type="caution">
    <text evidence="2">The sequence shown here is derived from an EMBL/GenBank/DDBJ whole genome shotgun (WGS) entry which is preliminary data.</text>
</comment>
<dbReference type="RefSeq" id="WP_262582556.1">
    <property type="nucleotide sequence ID" value="NZ_JAOQJL010000001.1"/>
</dbReference>
<dbReference type="InterPro" id="IPR003646">
    <property type="entry name" value="SH3-like_bac-type"/>
</dbReference>
<feature type="domain" description="SH3b" evidence="1">
    <location>
        <begin position="330"/>
        <end position="395"/>
    </location>
</feature>
<dbReference type="Proteomes" id="UP001652409">
    <property type="component" value="Unassembled WGS sequence"/>
</dbReference>
<accession>A0ABT2TNM1</accession>
<proteinExistence type="predicted"/>
<dbReference type="EMBL" id="JAOQJL010000001">
    <property type="protein sequence ID" value="MCU6763823.1"/>
    <property type="molecule type" value="Genomic_DNA"/>
</dbReference>
<organism evidence="2 3">
    <name type="scientific">Blautia ammoniilytica</name>
    <dbReference type="NCBI Taxonomy" id="2981782"/>
    <lineage>
        <taxon>Bacteria</taxon>
        <taxon>Bacillati</taxon>
        <taxon>Bacillota</taxon>
        <taxon>Clostridia</taxon>
        <taxon>Lachnospirales</taxon>
        <taxon>Lachnospiraceae</taxon>
        <taxon>Blautia</taxon>
    </lineage>
</organism>
<sequence length="395" mass="44285">MKNKKCNYLSAFLKWAALLAVVFALSVPWMSRNCQASANTYMVSVPSGYLALRTQMLYDSRNEIGQLYNGDTVEVNDYSDSTYWYAYSPKYDSYGYVNKNYLISMNSAAWTVSVSKGYLALRNAKAYDASNEIGQLYNGDTVQVNDTSDPTYWLVYSPKYNCTGYVNKDYLVSSSTVYACESRAVKVDKGYLALRNAKAYDASNEIGQLYTGDTVQLLDTSDPTYWLVYSPKYNLNGFVNKDYLVGDSMYTGAVASSDFTRTVSVSKGYLALRNAKAYDASNEIGQLNTGDTVSILDTSDPTYWFVYSPRLNMNGYVNKDYLVGSTAPVYPTWTVSVAKGYLALRNAKAYDSSNEIGKLNNGETVQVIDSSDPSYWYVYSSSLMKYGYVNKDYLY</sequence>
<evidence type="ECO:0000313" key="3">
    <source>
        <dbReference type="Proteomes" id="UP001652409"/>
    </source>
</evidence>
<dbReference type="SMART" id="SM00287">
    <property type="entry name" value="SH3b"/>
    <property type="match status" value="5"/>
</dbReference>
<dbReference type="PROSITE" id="PS51781">
    <property type="entry name" value="SH3B"/>
    <property type="match status" value="1"/>
</dbReference>
<evidence type="ECO:0000259" key="1">
    <source>
        <dbReference type="PROSITE" id="PS51781"/>
    </source>
</evidence>
<keyword evidence="3" id="KW-1185">Reference proteome</keyword>
<protein>
    <submittedName>
        <fullName evidence="2">SH3 domain-containing protein</fullName>
    </submittedName>
</protein>
<gene>
    <name evidence="2" type="ORF">OCV61_00155</name>
</gene>